<dbReference type="Proteomes" id="UP000630660">
    <property type="component" value="Unassembled WGS sequence"/>
</dbReference>
<protein>
    <submittedName>
        <fullName evidence="2">Uncharacterized protein</fullName>
    </submittedName>
</protein>
<evidence type="ECO:0000256" key="1">
    <source>
        <dbReference type="SAM" id="Phobius"/>
    </source>
</evidence>
<keyword evidence="1" id="KW-0472">Membrane</keyword>
<feature type="transmembrane region" description="Helical" evidence="1">
    <location>
        <begin position="56"/>
        <end position="75"/>
    </location>
</feature>
<feature type="transmembrane region" description="Helical" evidence="1">
    <location>
        <begin position="82"/>
        <end position="103"/>
    </location>
</feature>
<keyword evidence="1" id="KW-1133">Transmembrane helix</keyword>
<feature type="transmembrane region" description="Helical" evidence="1">
    <location>
        <begin position="109"/>
        <end position="132"/>
    </location>
</feature>
<organism evidence="2 3">
    <name type="scientific">candidate division WOR-3 bacterium</name>
    <dbReference type="NCBI Taxonomy" id="2052148"/>
    <lineage>
        <taxon>Bacteria</taxon>
        <taxon>Bacteria division WOR-3</taxon>
    </lineage>
</organism>
<reference evidence="2" key="1">
    <citation type="submission" date="2019-11" db="EMBL/GenBank/DDBJ databases">
        <title>Microbial mats filling the niche in hypersaline microbial mats.</title>
        <authorList>
            <person name="Wong H.L."/>
            <person name="Macleod F.I."/>
            <person name="White R.A. III"/>
            <person name="Burns B.P."/>
        </authorList>
    </citation>
    <scope>NUCLEOTIDE SEQUENCE</scope>
    <source>
        <strain evidence="2">Bin_327</strain>
    </source>
</reference>
<sequence length="145" mass="16614">MSRKKKKKRVKKRQKFTFFNHWHNLYLGVNALIWVALIIMLFFLSRSTLNTTLNTTGWVLVPCSAVSITSSAVFLKPGRRMAGVILQLIAWLGLVGLSLAFFFKVWPVILILFVPAAVLSLGILMLFCGVTWRKERHLNHAMRRS</sequence>
<evidence type="ECO:0000313" key="3">
    <source>
        <dbReference type="Proteomes" id="UP000630660"/>
    </source>
</evidence>
<feature type="transmembrane region" description="Helical" evidence="1">
    <location>
        <begin position="21"/>
        <end position="44"/>
    </location>
</feature>
<proteinExistence type="predicted"/>
<keyword evidence="1" id="KW-0812">Transmembrane</keyword>
<dbReference type="EMBL" id="WJKJ01000239">
    <property type="protein sequence ID" value="MBD3364994.1"/>
    <property type="molecule type" value="Genomic_DNA"/>
</dbReference>
<dbReference type="AlphaFoldDB" id="A0A9D5QCW3"/>
<name>A0A9D5QCW3_UNCW3</name>
<gene>
    <name evidence="2" type="ORF">GF359_07240</name>
</gene>
<evidence type="ECO:0000313" key="2">
    <source>
        <dbReference type="EMBL" id="MBD3364994.1"/>
    </source>
</evidence>
<comment type="caution">
    <text evidence="2">The sequence shown here is derived from an EMBL/GenBank/DDBJ whole genome shotgun (WGS) entry which is preliminary data.</text>
</comment>
<accession>A0A9D5QCW3</accession>